<dbReference type="SUPFAM" id="SSF52833">
    <property type="entry name" value="Thioredoxin-like"/>
    <property type="match status" value="1"/>
</dbReference>
<sequence length="206" mass="23659">MSTGLPILYSFRRCPYAMRGRLALDVSGLGVEHREILLRDKPQAMLDASPKGTVPVLVLDDGRVIEESLEVMLWALGQNDPENWLEGRERSLDLIAACDDQFKPHLDRYKYATRYEGADPLEHRAAASEFVTVLDKRLQQHRCLTGDRDRLADYGIFPFIRQFANTDRDWFDAQSWAALKSWLARHLGSERFARIMEKHPLWSGTG</sequence>
<dbReference type="RefSeq" id="WP_011643617.1">
    <property type="nucleotide sequence ID" value="NC_008347.1"/>
</dbReference>
<evidence type="ECO:0000259" key="1">
    <source>
        <dbReference type="PROSITE" id="PS50404"/>
    </source>
</evidence>
<dbReference type="AlphaFoldDB" id="Q0AP17"/>
<dbReference type="Pfam" id="PF13417">
    <property type="entry name" value="GST_N_3"/>
    <property type="match status" value="1"/>
</dbReference>
<reference evidence="2 3" key="1">
    <citation type="submission" date="2006-08" db="EMBL/GenBank/DDBJ databases">
        <title>Complete sequence of Maricaulis maris MCS10.</title>
        <authorList>
            <consortium name="US DOE Joint Genome Institute"/>
            <person name="Copeland A."/>
            <person name="Lucas S."/>
            <person name="Lapidus A."/>
            <person name="Barry K."/>
            <person name="Detter J.C."/>
            <person name="Glavina del Rio T."/>
            <person name="Hammon N."/>
            <person name="Israni S."/>
            <person name="Dalin E."/>
            <person name="Tice H."/>
            <person name="Pitluck S."/>
            <person name="Saunders E."/>
            <person name="Brettin T."/>
            <person name="Bruce D."/>
            <person name="Han C."/>
            <person name="Tapia R."/>
            <person name="Gilna P."/>
            <person name="Schmutz J."/>
            <person name="Larimer F."/>
            <person name="Land M."/>
            <person name="Hauser L."/>
            <person name="Kyrpides N."/>
            <person name="Mikhailova N."/>
            <person name="Viollier P."/>
            <person name="Stephens C."/>
            <person name="Richardson P."/>
        </authorList>
    </citation>
    <scope>NUCLEOTIDE SEQUENCE [LARGE SCALE GENOMIC DNA]</scope>
    <source>
        <strain evidence="2 3">MCS10</strain>
    </source>
</reference>
<evidence type="ECO:0000313" key="3">
    <source>
        <dbReference type="Proteomes" id="UP000001964"/>
    </source>
</evidence>
<dbReference type="GO" id="GO:0045174">
    <property type="term" value="F:glutathione dehydrogenase (ascorbate) activity"/>
    <property type="evidence" value="ECO:0007669"/>
    <property type="project" value="TreeGrafter"/>
</dbReference>
<dbReference type="GO" id="GO:0006749">
    <property type="term" value="P:glutathione metabolic process"/>
    <property type="evidence" value="ECO:0007669"/>
    <property type="project" value="TreeGrafter"/>
</dbReference>
<protein>
    <submittedName>
        <fullName evidence="2">Glutathione S-transferase-like protein</fullName>
    </submittedName>
</protein>
<dbReference type="PANTHER" id="PTHR43968">
    <property type="match status" value="1"/>
</dbReference>
<proteinExistence type="predicted"/>
<dbReference type="InterPro" id="IPR036282">
    <property type="entry name" value="Glutathione-S-Trfase_C_sf"/>
</dbReference>
<dbReference type="GO" id="GO:0005737">
    <property type="term" value="C:cytoplasm"/>
    <property type="evidence" value="ECO:0007669"/>
    <property type="project" value="TreeGrafter"/>
</dbReference>
<dbReference type="InterPro" id="IPR036249">
    <property type="entry name" value="Thioredoxin-like_sf"/>
</dbReference>
<organism evidence="2 3">
    <name type="scientific">Maricaulis maris (strain MCS10)</name>
    <name type="common">Caulobacter maris</name>
    <dbReference type="NCBI Taxonomy" id="394221"/>
    <lineage>
        <taxon>Bacteria</taxon>
        <taxon>Pseudomonadati</taxon>
        <taxon>Pseudomonadota</taxon>
        <taxon>Alphaproteobacteria</taxon>
        <taxon>Maricaulales</taxon>
        <taxon>Maricaulaceae</taxon>
        <taxon>Maricaulis</taxon>
    </lineage>
</organism>
<dbReference type="PANTHER" id="PTHR43968:SF6">
    <property type="entry name" value="GLUTATHIONE S-TRANSFERASE OMEGA"/>
    <property type="match status" value="1"/>
</dbReference>
<dbReference type="HOGENOM" id="CLU_090620_0_0_5"/>
<gene>
    <name evidence="2" type="ordered locus">Mmar10_1678</name>
</gene>
<dbReference type="Proteomes" id="UP000001964">
    <property type="component" value="Chromosome"/>
</dbReference>
<dbReference type="EMBL" id="CP000449">
    <property type="protein sequence ID" value="ABI65970.1"/>
    <property type="molecule type" value="Genomic_DNA"/>
</dbReference>
<keyword evidence="2" id="KW-0808">Transferase</keyword>
<accession>Q0AP17</accession>
<feature type="domain" description="GST N-terminal" evidence="1">
    <location>
        <begin position="4"/>
        <end position="83"/>
    </location>
</feature>
<dbReference type="GO" id="GO:0004364">
    <property type="term" value="F:glutathione transferase activity"/>
    <property type="evidence" value="ECO:0007669"/>
    <property type="project" value="TreeGrafter"/>
</dbReference>
<dbReference type="CDD" id="cd03060">
    <property type="entry name" value="GST_N_Omega_like"/>
    <property type="match status" value="1"/>
</dbReference>
<dbReference type="eggNOG" id="COG0625">
    <property type="taxonomic scope" value="Bacteria"/>
</dbReference>
<dbReference type="KEGG" id="mmr:Mmar10_1678"/>
<dbReference type="STRING" id="394221.Mmar10_1678"/>
<dbReference type="SUPFAM" id="SSF47616">
    <property type="entry name" value="GST C-terminal domain-like"/>
    <property type="match status" value="1"/>
</dbReference>
<dbReference type="CDD" id="cd03196">
    <property type="entry name" value="GST_C_5"/>
    <property type="match status" value="1"/>
</dbReference>
<dbReference type="InterPro" id="IPR050983">
    <property type="entry name" value="GST_Omega/HSP26"/>
</dbReference>
<dbReference type="InterPro" id="IPR004045">
    <property type="entry name" value="Glutathione_S-Trfase_N"/>
</dbReference>
<dbReference type="OrthoDB" id="9813092at2"/>
<name>Q0AP17_MARMM</name>
<dbReference type="Gene3D" id="3.40.30.10">
    <property type="entry name" value="Glutaredoxin"/>
    <property type="match status" value="1"/>
</dbReference>
<dbReference type="PROSITE" id="PS50404">
    <property type="entry name" value="GST_NTER"/>
    <property type="match status" value="1"/>
</dbReference>
<evidence type="ECO:0000313" key="2">
    <source>
        <dbReference type="EMBL" id="ABI65970.1"/>
    </source>
</evidence>
<keyword evidence="3" id="KW-1185">Reference proteome</keyword>
<dbReference type="Gene3D" id="1.20.1050.10">
    <property type="match status" value="1"/>
</dbReference>